<dbReference type="Proteomes" id="UP001396334">
    <property type="component" value="Unassembled WGS sequence"/>
</dbReference>
<sequence>MIGESIGVVETEGGNKEDGVGVNAKRLKLTSDKTGIVCNLGSTSIPNSLEENRSRATSDFGDFGCNA</sequence>
<dbReference type="EMBL" id="JBBPBN010000052">
    <property type="protein sequence ID" value="KAK8991581.1"/>
    <property type="molecule type" value="Genomic_DNA"/>
</dbReference>
<keyword evidence="2" id="KW-1185">Reference proteome</keyword>
<gene>
    <name evidence="1" type="ORF">V6N11_062586</name>
</gene>
<reference evidence="1 2" key="1">
    <citation type="journal article" date="2024" name="G3 (Bethesda)">
        <title>Genome assembly of Hibiscus sabdariffa L. provides insights into metabolisms of medicinal natural products.</title>
        <authorList>
            <person name="Kim T."/>
        </authorList>
    </citation>
    <scope>NUCLEOTIDE SEQUENCE [LARGE SCALE GENOMIC DNA]</scope>
    <source>
        <strain evidence="1">TK-2024</strain>
        <tissue evidence="1">Old leaves</tissue>
    </source>
</reference>
<evidence type="ECO:0000313" key="1">
    <source>
        <dbReference type="EMBL" id="KAK8991581.1"/>
    </source>
</evidence>
<accession>A0ABR2PT15</accession>
<name>A0ABR2PT15_9ROSI</name>
<protein>
    <submittedName>
        <fullName evidence="1">Uncharacterized protein</fullName>
    </submittedName>
</protein>
<evidence type="ECO:0000313" key="2">
    <source>
        <dbReference type="Proteomes" id="UP001396334"/>
    </source>
</evidence>
<proteinExistence type="predicted"/>
<comment type="caution">
    <text evidence="1">The sequence shown here is derived from an EMBL/GenBank/DDBJ whole genome shotgun (WGS) entry which is preliminary data.</text>
</comment>
<organism evidence="1 2">
    <name type="scientific">Hibiscus sabdariffa</name>
    <name type="common">roselle</name>
    <dbReference type="NCBI Taxonomy" id="183260"/>
    <lineage>
        <taxon>Eukaryota</taxon>
        <taxon>Viridiplantae</taxon>
        <taxon>Streptophyta</taxon>
        <taxon>Embryophyta</taxon>
        <taxon>Tracheophyta</taxon>
        <taxon>Spermatophyta</taxon>
        <taxon>Magnoliopsida</taxon>
        <taxon>eudicotyledons</taxon>
        <taxon>Gunneridae</taxon>
        <taxon>Pentapetalae</taxon>
        <taxon>rosids</taxon>
        <taxon>malvids</taxon>
        <taxon>Malvales</taxon>
        <taxon>Malvaceae</taxon>
        <taxon>Malvoideae</taxon>
        <taxon>Hibiscus</taxon>
    </lineage>
</organism>